<name>A0A3M7QVK8_BRAPC</name>
<evidence type="ECO:0000313" key="3">
    <source>
        <dbReference type="Proteomes" id="UP000276133"/>
    </source>
</evidence>
<evidence type="ECO:0000256" key="1">
    <source>
        <dbReference type="SAM" id="Phobius"/>
    </source>
</evidence>
<keyword evidence="3" id="KW-1185">Reference proteome</keyword>
<protein>
    <submittedName>
        <fullName evidence="2">Uncharacterized protein</fullName>
    </submittedName>
</protein>
<keyword evidence="1" id="KW-1133">Transmembrane helix</keyword>
<dbReference type="Proteomes" id="UP000276133">
    <property type="component" value="Unassembled WGS sequence"/>
</dbReference>
<comment type="caution">
    <text evidence="2">The sequence shown here is derived from an EMBL/GenBank/DDBJ whole genome shotgun (WGS) entry which is preliminary data.</text>
</comment>
<proteinExistence type="predicted"/>
<dbReference type="AlphaFoldDB" id="A0A3M7QVK8"/>
<dbReference type="EMBL" id="REGN01005035">
    <property type="protein sequence ID" value="RNA15141.1"/>
    <property type="molecule type" value="Genomic_DNA"/>
</dbReference>
<accession>A0A3M7QVK8</accession>
<organism evidence="2 3">
    <name type="scientific">Brachionus plicatilis</name>
    <name type="common">Marine rotifer</name>
    <name type="synonym">Brachionus muelleri</name>
    <dbReference type="NCBI Taxonomy" id="10195"/>
    <lineage>
        <taxon>Eukaryota</taxon>
        <taxon>Metazoa</taxon>
        <taxon>Spiralia</taxon>
        <taxon>Gnathifera</taxon>
        <taxon>Rotifera</taxon>
        <taxon>Eurotatoria</taxon>
        <taxon>Monogononta</taxon>
        <taxon>Pseudotrocha</taxon>
        <taxon>Ploima</taxon>
        <taxon>Brachionidae</taxon>
        <taxon>Brachionus</taxon>
    </lineage>
</organism>
<sequence>MIDKKQTQIFSTMMNKFQKEEIIVCVISIKEMLILSFILRIQAAKITSWNGNPSVRITVKLLLKSYSSSIDYLLENSFIRDIYSIFCSLFKRNSLVDYLIDYYIIQLYSTKLKLVNRTIK</sequence>
<gene>
    <name evidence="2" type="ORF">BpHYR1_039551</name>
</gene>
<keyword evidence="1" id="KW-0812">Transmembrane</keyword>
<keyword evidence="1" id="KW-0472">Membrane</keyword>
<reference evidence="2 3" key="1">
    <citation type="journal article" date="2018" name="Sci. Rep.">
        <title>Genomic signatures of local adaptation to the degree of environmental predictability in rotifers.</title>
        <authorList>
            <person name="Franch-Gras L."/>
            <person name="Hahn C."/>
            <person name="Garcia-Roger E.M."/>
            <person name="Carmona M.J."/>
            <person name="Serra M."/>
            <person name="Gomez A."/>
        </authorList>
    </citation>
    <scope>NUCLEOTIDE SEQUENCE [LARGE SCALE GENOMIC DNA]</scope>
    <source>
        <strain evidence="2">HYR1</strain>
    </source>
</reference>
<evidence type="ECO:0000313" key="2">
    <source>
        <dbReference type="EMBL" id="RNA15141.1"/>
    </source>
</evidence>
<feature type="transmembrane region" description="Helical" evidence="1">
    <location>
        <begin position="21"/>
        <end position="39"/>
    </location>
</feature>